<dbReference type="Gene3D" id="3.40.430.10">
    <property type="entry name" value="Dihydrofolate Reductase, subunit A"/>
    <property type="match status" value="1"/>
</dbReference>
<dbReference type="EMBL" id="RCVZ01000002">
    <property type="protein sequence ID" value="RLQ97403.1"/>
    <property type="molecule type" value="Genomic_DNA"/>
</dbReference>
<reference evidence="2 3" key="1">
    <citation type="submission" date="2018-10" db="EMBL/GenBank/DDBJ databases">
        <title>Falsibacillus sp. genome draft.</title>
        <authorList>
            <person name="Shi S."/>
        </authorList>
    </citation>
    <scope>NUCLEOTIDE SEQUENCE [LARGE SCALE GENOMIC DNA]</scope>
    <source>
        <strain evidence="2 3">GY 10110</strain>
    </source>
</reference>
<dbReference type="GO" id="GO:0008703">
    <property type="term" value="F:5-amino-6-(5-phosphoribosylamino)uracil reductase activity"/>
    <property type="evidence" value="ECO:0007669"/>
    <property type="project" value="InterPro"/>
</dbReference>
<dbReference type="RefSeq" id="WP_121679353.1">
    <property type="nucleotide sequence ID" value="NZ_RCVZ01000002.1"/>
</dbReference>
<dbReference type="InterPro" id="IPR024072">
    <property type="entry name" value="DHFR-like_dom_sf"/>
</dbReference>
<dbReference type="AlphaFoldDB" id="A0A3L7K2Z1"/>
<evidence type="ECO:0000313" key="2">
    <source>
        <dbReference type="EMBL" id="RLQ97403.1"/>
    </source>
</evidence>
<dbReference type="OrthoDB" id="195113at2"/>
<evidence type="ECO:0000259" key="1">
    <source>
        <dbReference type="Pfam" id="PF01872"/>
    </source>
</evidence>
<dbReference type="PANTHER" id="PTHR38011:SF11">
    <property type="entry name" value="2,5-DIAMINO-6-RIBOSYLAMINO-4(3H)-PYRIMIDINONE 5'-PHOSPHATE REDUCTASE"/>
    <property type="match status" value="1"/>
</dbReference>
<keyword evidence="3" id="KW-1185">Reference proteome</keyword>
<dbReference type="InterPro" id="IPR050765">
    <property type="entry name" value="Riboflavin_Biosynth_HTPR"/>
</dbReference>
<dbReference type="Pfam" id="PF01872">
    <property type="entry name" value="RibD_C"/>
    <property type="match status" value="1"/>
</dbReference>
<accession>A0A3L7K2Z1</accession>
<dbReference type="GO" id="GO:0009231">
    <property type="term" value="P:riboflavin biosynthetic process"/>
    <property type="evidence" value="ECO:0007669"/>
    <property type="project" value="InterPro"/>
</dbReference>
<gene>
    <name evidence="2" type="ORF">D9X91_04420</name>
</gene>
<sequence>MSKKRNIVLYIAASLDGYIAREDDSLDWLFKVEGEGDNGYSDFYGSVDSILIGRKTYDWVMEHEKGNFPYKDKDCYVFSNTESDDHEYVKFINGDIAAFSKQLKNQPGNNIWLVGGGGVIHSFMKEKLIDEIRLTVAPTIIGKGIPLFSKGDFEFELELIDIKRFNQFVELNYVVKK</sequence>
<proteinExistence type="predicted"/>
<dbReference type="InterPro" id="IPR002734">
    <property type="entry name" value="RibDG_C"/>
</dbReference>
<dbReference type="SUPFAM" id="SSF53597">
    <property type="entry name" value="Dihydrofolate reductase-like"/>
    <property type="match status" value="1"/>
</dbReference>
<dbReference type="Proteomes" id="UP000276770">
    <property type="component" value="Unassembled WGS sequence"/>
</dbReference>
<feature type="domain" description="Bacterial bifunctional deaminase-reductase C-terminal" evidence="1">
    <location>
        <begin position="7"/>
        <end position="166"/>
    </location>
</feature>
<comment type="caution">
    <text evidence="2">The sequence shown here is derived from an EMBL/GenBank/DDBJ whole genome shotgun (WGS) entry which is preliminary data.</text>
</comment>
<name>A0A3L7K2Z1_9BACI</name>
<dbReference type="PANTHER" id="PTHR38011">
    <property type="entry name" value="DIHYDROFOLATE REDUCTASE FAMILY PROTEIN (AFU_ORTHOLOGUE AFUA_8G06820)"/>
    <property type="match status" value="1"/>
</dbReference>
<organism evidence="2 3">
    <name type="scientific">Falsibacillus albus</name>
    <dbReference type="NCBI Taxonomy" id="2478915"/>
    <lineage>
        <taxon>Bacteria</taxon>
        <taxon>Bacillati</taxon>
        <taxon>Bacillota</taxon>
        <taxon>Bacilli</taxon>
        <taxon>Bacillales</taxon>
        <taxon>Bacillaceae</taxon>
        <taxon>Falsibacillus</taxon>
    </lineage>
</organism>
<protein>
    <submittedName>
        <fullName evidence="2">Dihydrofolate reductase</fullName>
    </submittedName>
</protein>
<evidence type="ECO:0000313" key="3">
    <source>
        <dbReference type="Proteomes" id="UP000276770"/>
    </source>
</evidence>